<comment type="caution">
    <text evidence="2">The sequence shown here is derived from an EMBL/GenBank/DDBJ whole genome shotgun (WGS) entry which is preliminary data.</text>
</comment>
<gene>
    <name evidence="2" type="ORF">HKD19_05155</name>
</gene>
<reference evidence="3" key="1">
    <citation type="submission" date="2020-04" db="EMBL/GenBank/DDBJ databases">
        <title>Description of novel Gluconacetobacter.</title>
        <authorList>
            <person name="Sombolestani A."/>
        </authorList>
    </citation>
    <scope>NUCLEOTIDE SEQUENCE [LARGE SCALE GENOMIC DNA]</scope>
    <source>
        <strain evidence="3">LMG 1745</strain>
    </source>
</reference>
<reference evidence="2 3" key="2">
    <citation type="submission" date="2020-11" db="EMBL/GenBank/DDBJ databases">
        <title>Description of novel Gluconobacter species.</title>
        <authorList>
            <person name="Cleenwerck I."/>
            <person name="Cnockaert M."/>
            <person name="Borremans W."/>
            <person name="Wieme A.D."/>
            <person name="De Vuyst L."/>
            <person name="Vandamme P."/>
        </authorList>
    </citation>
    <scope>NUCLEOTIDE SEQUENCE [LARGE SCALE GENOMIC DNA]</scope>
    <source>
        <strain evidence="2 3">LMG 1745</strain>
    </source>
</reference>
<keyword evidence="1" id="KW-0812">Transmembrane</keyword>
<feature type="transmembrane region" description="Helical" evidence="1">
    <location>
        <begin position="90"/>
        <end position="109"/>
    </location>
</feature>
<keyword evidence="1" id="KW-1133">Transmembrane helix</keyword>
<evidence type="ECO:0000313" key="3">
    <source>
        <dbReference type="Proteomes" id="UP000662701"/>
    </source>
</evidence>
<feature type="transmembrane region" description="Helical" evidence="1">
    <location>
        <begin position="21"/>
        <end position="45"/>
    </location>
</feature>
<sequence>MTSASPCKGYAPLWFRIIRAFLAGNAVLGLAASVFLPALCIGFGMAMDNPASEPLFTRCLLIYLGLLPIVCIVTLTFLFRTRPMSRMQTIFCVGISTALLGFWFPPVGLPAIQKTCIKIKAWQAVAPPSVSPHP</sequence>
<dbReference type="Proteomes" id="UP000662701">
    <property type="component" value="Unassembled WGS sequence"/>
</dbReference>
<feature type="transmembrane region" description="Helical" evidence="1">
    <location>
        <begin position="60"/>
        <end position="78"/>
    </location>
</feature>
<protein>
    <submittedName>
        <fullName evidence="2">Uncharacterized protein</fullName>
    </submittedName>
</protein>
<organism evidence="2 3">
    <name type="scientific">Gluconobacter cadivus</name>
    <dbReference type="NCBI Taxonomy" id="2728101"/>
    <lineage>
        <taxon>Bacteria</taxon>
        <taxon>Pseudomonadati</taxon>
        <taxon>Pseudomonadota</taxon>
        <taxon>Alphaproteobacteria</taxon>
        <taxon>Acetobacterales</taxon>
        <taxon>Acetobacteraceae</taxon>
        <taxon>Gluconobacter</taxon>
    </lineage>
</organism>
<evidence type="ECO:0000256" key="1">
    <source>
        <dbReference type="SAM" id="Phobius"/>
    </source>
</evidence>
<name>A0ABR9YUE1_9PROT</name>
<proteinExistence type="predicted"/>
<keyword evidence="3" id="KW-1185">Reference proteome</keyword>
<accession>A0ABR9YUE1</accession>
<evidence type="ECO:0000313" key="2">
    <source>
        <dbReference type="EMBL" id="MBF0887934.1"/>
    </source>
</evidence>
<dbReference type="EMBL" id="JABCQH010000003">
    <property type="protein sequence ID" value="MBF0887934.1"/>
    <property type="molecule type" value="Genomic_DNA"/>
</dbReference>
<keyword evidence="1" id="KW-0472">Membrane</keyword>
<dbReference type="RefSeq" id="WP_194261845.1">
    <property type="nucleotide sequence ID" value="NZ_JABCQH010000003.1"/>
</dbReference>